<evidence type="ECO:0000313" key="2">
    <source>
        <dbReference type="EMBL" id="KAF4075115.1"/>
    </source>
</evidence>
<keyword evidence="1" id="KW-0472">Membrane</keyword>
<sequence length="114" mass="13165">MNASSTISIRPHMEGLFRGTGEKLMMLGYHPQCSRQVVRTNQKLVRNLCSQCHNQVEASAVIDGYHQIGHDWEAAHVHLYPGDRSWLNTRDRPTSFGYLWLSGLCMLYVLCWTW</sequence>
<keyword evidence="1" id="KW-1133">Transmembrane helix</keyword>
<name>A0A7J5ZWV2_AMEME</name>
<organism evidence="2 3">
    <name type="scientific">Ameiurus melas</name>
    <name type="common">Black bullhead</name>
    <name type="synonym">Silurus melas</name>
    <dbReference type="NCBI Taxonomy" id="219545"/>
    <lineage>
        <taxon>Eukaryota</taxon>
        <taxon>Metazoa</taxon>
        <taxon>Chordata</taxon>
        <taxon>Craniata</taxon>
        <taxon>Vertebrata</taxon>
        <taxon>Euteleostomi</taxon>
        <taxon>Actinopterygii</taxon>
        <taxon>Neopterygii</taxon>
        <taxon>Teleostei</taxon>
        <taxon>Ostariophysi</taxon>
        <taxon>Siluriformes</taxon>
        <taxon>Ictaluridae</taxon>
        <taxon>Ameiurus</taxon>
    </lineage>
</organism>
<accession>A0A7J5ZWV2</accession>
<comment type="caution">
    <text evidence="2">The sequence shown here is derived from an EMBL/GenBank/DDBJ whole genome shotgun (WGS) entry which is preliminary data.</text>
</comment>
<keyword evidence="1" id="KW-0812">Transmembrane</keyword>
<evidence type="ECO:0000256" key="1">
    <source>
        <dbReference type="SAM" id="Phobius"/>
    </source>
</evidence>
<evidence type="ECO:0000313" key="3">
    <source>
        <dbReference type="Proteomes" id="UP000593565"/>
    </source>
</evidence>
<reference evidence="2 3" key="1">
    <citation type="submission" date="2020-02" db="EMBL/GenBank/DDBJ databases">
        <title>A chromosome-scale genome assembly of the black bullhead catfish (Ameiurus melas).</title>
        <authorList>
            <person name="Wen M."/>
            <person name="Zham M."/>
            <person name="Cabau C."/>
            <person name="Klopp C."/>
            <person name="Donnadieu C."/>
            <person name="Roques C."/>
            <person name="Bouchez O."/>
            <person name="Lampietro C."/>
            <person name="Jouanno E."/>
            <person name="Herpin A."/>
            <person name="Louis A."/>
            <person name="Berthelot C."/>
            <person name="Parey E."/>
            <person name="Roest-Crollius H."/>
            <person name="Braasch I."/>
            <person name="Postlethwait J."/>
            <person name="Robinson-Rechavi M."/>
            <person name="Echchiki A."/>
            <person name="Begum T."/>
            <person name="Montfort J."/>
            <person name="Schartl M."/>
            <person name="Bobe J."/>
            <person name="Guiguen Y."/>
        </authorList>
    </citation>
    <scope>NUCLEOTIDE SEQUENCE [LARGE SCALE GENOMIC DNA]</scope>
    <source>
        <strain evidence="2">M_S1</strain>
        <tissue evidence="2">Blood</tissue>
    </source>
</reference>
<dbReference type="EMBL" id="JAAGNN010000021">
    <property type="protein sequence ID" value="KAF4075115.1"/>
    <property type="molecule type" value="Genomic_DNA"/>
</dbReference>
<feature type="transmembrane region" description="Helical" evidence="1">
    <location>
        <begin position="95"/>
        <end position="113"/>
    </location>
</feature>
<dbReference type="AlphaFoldDB" id="A0A7J5ZWV2"/>
<protein>
    <submittedName>
        <fullName evidence="2">Uncharacterized protein</fullName>
    </submittedName>
</protein>
<proteinExistence type="predicted"/>
<gene>
    <name evidence="2" type="ORF">AMELA_G00230930</name>
</gene>
<dbReference type="Proteomes" id="UP000593565">
    <property type="component" value="Unassembled WGS sequence"/>
</dbReference>
<keyword evidence="3" id="KW-1185">Reference proteome</keyword>